<evidence type="ECO:0000259" key="1">
    <source>
        <dbReference type="Pfam" id="PF12697"/>
    </source>
</evidence>
<reference evidence="2 3" key="1">
    <citation type="submission" date="2016-03" db="EMBL/GenBank/DDBJ databases">
        <authorList>
            <person name="Ploux O."/>
        </authorList>
    </citation>
    <scope>NUCLEOTIDE SEQUENCE [LARGE SCALE GENOMIC DNA]</scope>
    <source>
        <strain evidence="2 3">R0</strain>
    </source>
</reference>
<proteinExistence type="predicted"/>
<gene>
    <name evidence="2" type="ORF">AZI86_03940</name>
</gene>
<evidence type="ECO:0000313" key="3">
    <source>
        <dbReference type="Proteomes" id="UP000075320"/>
    </source>
</evidence>
<dbReference type="Pfam" id="PF12697">
    <property type="entry name" value="Abhydrolase_6"/>
    <property type="match status" value="1"/>
</dbReference>
<dbReference type="SUPFAM" id="SSF53474">
    <property type="entry name" value="alpha/beta-Hydrolases"/>
    <property type="match status" value="1"/>
</dbReference>
<keyword evidence="3" id="KW-1185">Reference proteome</keyword>
<evidence type="ECO:0000313" key="2">
    <source>
        <dbReference type="EMBL" id="KYG66222.1"/>
    </source>
</evidence>
<accession>A0A150WP11</accession>
<organism evidence="2 3">
    <name type="scientific">Bdellovibrio bacteriovorus</name>
    <dbReference type="NCBI Taxonomy" id="959"/>
    <lineage>
        <taxon>Bacteria</taxon>
        <taxon>Pseudomonadati</taxon>
        <taxon>Bdellovibrionota</taxon>
        <taxon>Bdellovibrionia</taxon>
        <taxon>Bdellovibrionales</taxon>
        <taxon>Pseudobdellovibrionaceae</taxon>
        <taxon>Bdellovibrio</taxon>
    </lineage>
</organism>
<protein>
    <recommendedName>
        <fullName evidence="1">AB hydrolase-1 domain-containing protein</fullName>
    </recommendedName>
</protein>
<dbReference type="AlphaFoldDB" id="A0A150WP11"/>
<comment type="caution">
    <text evidence="2">The sequence shown here is derived from an EMBL/GenBank/DDBJ whole genome shotgun (WGS) entry which is preliminary data.</text>
</comment>
<dbReference type="InterPro" id="IPR000073">
    <property type="entry name" value="AB_hydrolase_1"/>
</dbReference>
<dbReference type="OrthoDB" id="9779853at2"/>
<name>A0A150WP11_BDEBC</name>
<dbReference type="RefSeq" id="WP_061833788.1">
    <property type="nucleotide sequence ID" value="NZ_LUKE01000001.1"/>
</dbReference>
<feature type="domain" description="AB hydrolase-1" evidence="1">
    <location>
        <begin position="3"/>
        <end position="263"/>
    </location>
</feature>
<dbReference type="EMBL" id="LUKE01000001">
    <property type="protein sequence ID" value="KYG66222.1"/>
    <property type="molecule type" value="Genomic_DNA"/>
</dbReference>
<dbReference type="InterPro" id="IPR029058">
    <property type="entry name" value="AB_hydrolase_fold"/>
</dbReference>
<dbReference type="Proteomes" id="UP000075320">
    <property type="component" value="Unassembled WGS sequence"/>
</dbReference>
<dbReference type="Gene3D" id="3.40.50.1820">
    <property type="entry name" value="alpha/beta hydrolase"/>
    <property type="match status" value="1"/>
</dbReference>
<sequence length="272" mass="30710">MSLFFIHGGPGFNSQPDRLILSDKLKAQGIPAVFWDEPSAFRPEGTPFVPAQAYTHWRNDLRAALEQAKPKLIVASSFGARGLTDLLRLHPQLQVEQILLLGPTMDLGAVFKRMMALSEKDLQSKAPDVARRLRECREGSQNFWDPLMQEGLGLVWQNPLLLTHYFENKETLGVWASVGRDPRFAIDMGSQVAVLNEMAQIHLPQLFTPLNIPITVLSGASDPVFNKLEVERELKPVFNHVNFVEWKGCGHCPQMEKPTEFIEFVKRLLNLS</sequence>